<feature type="compositionally biased region" description="Polar residues" evidence="18">
    <location>
        <begin position="206"/>
        <end position="217"/>
    </location>
</feature>
<feature type="compositionally biased region" description="Low complexity" evidence="18">
    <location>
        <begin position="373"/>
        <end position="382"/>
    </location>
</feature>
<proteinExistence type="predicted"/>
<feature type="region of interest" description="Disordered" evidence="18">
    <location>
        <begin position="540"/>
        <end position="561"/>
    </location>
</feature>
<evidence type="ECO:0000256" key="16">
    <source>
        <dbReference type="ARBA" id="ARBA00023288"/>
    </source>
</evidence>
<dbReference type="PANTHER" id="PTHR46661">
    <property type="entry name" value="E3 UBIQUITIN-PROTEIN LIGASE ZNRF1-LIKE PROTEIN"/>
    <property type="match status" value="1"/>
</dbReference>
<feature type="compositionally biased region" description="Basic residues" evidence="18">
    <location>
        <begin position="480"/>
        <end position="490"/>
    </location>
</feature>
<feature type="compositionally biased region" description="Low complexity" evidence="18">
    <location>
        <begin position="75"/>
        <end position="97"/>
    </location>
</feature>
<dbReference type="InterPro" id="IPR013083">
    <property type="entry name" value="Znf_RING/FYVE/PHD"/>
</dbReference>
<feature type="compositionally biased region" description="Pro residues" evidence="18">
    <location>
        <begin position="178"/>
        <end position="187"/>
    </location>
</feature>
<keyword evidence="8" id="KW-0519">Myristate</keyword>
<dbReference type="SUPFAM" id="SSF57850">
    <property type="entry name" value="RING/U-box"/>
    <property type="match status" value="1"/>
</dbReference>
<evidence type="ECO:0000259" key="19">
    <source>
        <dbReference type="PROSITE" id="PS50089"/>
    </source>
</evidence>
<feature type="region of interest" description="Disordered" evidence="18">
    <location>
        <begin position="461"/>
        <end position="499"/>
    </location>
</feature>
<feature type="region of interest" description="Disordered" evidence="18">
    <location>
        <begin position="344"/>
        <end position="383"/>
    </location>
</feature>
<keyword evidence="12" id="KW-0833">Ubl conjugation pathway</keyword>
<evidence type="ECO:0000256" key="5">
    <source>
        <dbReference type="ARBA" id="ARBA00004906"/>
    </source>
</evidence>
<comment type="pathway">
    <text evidence="5">Protein modification; protein ubiquitination.</text>
</comment>
<sequence length="646" mass="68369">MASRLGESDEASTADTSTTVAIDDSTQTVADTLEDDTHPLSAGTSSDSLTAQITTPPAMETEQSREAETPESTGAVPANASSTAVSSSSPQGHSGSSYPIATLSDATSSTNLPPSPRTSIPAPIPEPIVTLADVSLSRRSSSSRYQTPLPPLPSIPAERQQQQQPLTAEQLTNVRDCPPSPPLPPYPLQLTATGAAQQLQSHNLPSLAQTEAQPSSQTDTPLPPAPPAPFAPPASPPTPRLPTQDLHPRQRSQQSQEFALPRWQPDSEVTYCPICSQQFSIFVRKHHCRCSPHRITIPYPYIVQPPGSQPYQLQATQISPAGDVSRLGGGERVRLCNPCVPDPNNAPPASSPRAAAAAASTASGASSRHHSRSFGSAHSSSSQLNNAYISPTAAFGQGFFRSNTTPANSTLAESSTLAAPTASASQAQGRHHRHSVQIPNSAQGFGAMLREAYARSEVQAGTHPYGSNAGGASNNSIGQHQRHHHSRSHHTPAPPIAEEDECPVCRRELPQRELPDFEALREAHITQCIFTHSQYMGGGSPSTLSAPAPSTSLPTSPGEASTAAALASAAGAPAPPLRRTGMFPYRATEKDCVDDAECTICLEDFEVGVGMARLECFCRFHEQCILAWFVKHPGCCPVHQHDSFGY</sequence>
<reference evidence="20 21" key="1">
    <citation type="submission" date="2024-01" db="EMBL/GenBank/DDBJ databases">
        <authorList>
            <person name="Allen C."/>
            <person name="Tagirdzhanova G."/>
        </authorList>
    </citation>
    <scope>NUCLEOTIDE SEQUENCE [LARGE SCALE GENOMIC DNA]</scope>
    <source>
        <strain evidence="20 21">CBS 573.63</strain>
    </source>
</reference>
<keyword evidence="14" id="KW-0472">Membrane</keyword>
<evidence type="ECO:0000256" key="8">
    <source>
        <dbReference type="ARBA" id="ARBA00022707"/>
    </source>
</evidence>
<name>A0ABP0D5U9_9PEZI</name>
<dbReference type="Gene3D" id="3.30.40.10">
    <property type="entry name" value="Zinc/RING finger domain, C3HC4 (zinc finger)"/>
    <property type="match status" value="2"/>
</dbReference>
<dbReference type="SMART" id="SM00064">
    <property type="entry name" value="FYVE"/>
    <property type="match status" value="1"/>
</dbReference>
<keyword evidence="7" id="KW-0808">Transferase</keyword>
<evidence type="ECO:0000256" key="9">
    <source>
        <dbReference type="ARBA" id="ARBA00022723"/>
    </source>
</evidence>
<keyword evidence="15" id="KW-0458">Lysosome</keyword>
<keyword evidence="21" id="KW-1185">Reference proteome</keyword>
<keyword evidence="10" id="KW-0967">Endosome</keyword>
<dbReference type="InterPro" id="IPR000306">
    <property type="entry name" value="Znf_FYVE"/>
</dbReference>
<evidence type="ECO:0000256" key="11">
    <source>
        <dbReference type="ARBA" id="ARBA00022771"/>
    </source>
</evidence>
<keyword evidence="13" id="KW-0862">Zinc</keyword>
<gene>
    <name evidence="20" type="ORF">SEPCBS57363_000632</name>
</gene>
<comment type="subcellular location">
    <subcellularLocation>
        <location evidence="3">Endosome</location>
    </subcellularLocation>
    <subcellularLocation>
        <location evidence="4">Lysosome</location>
    </subcellularLocation>
    <subcellularLocation>
        <location evidence="2">Membrane</location>
        <topology evidence="2">Peripheral membrane protein</topology>
    </subcellularLocation>
</comment>
<dbReference type="Pfam" id="PF13639">
    <property type="entry name" value="zf-RING_2"/>
    <property type="match status" value="1"/>
</dbReference>
<evidence type="ECO:0000256" key="7">
    <source>
        <dbReference type="ARBA" id="ARBA00022679"/>
    </source>
</evidence>
<feature type="compositionally biased region" description="Low complexity" evidence="18">
    <location>
        <begin position="351"/>
        <end position="366"/>
    </location>
</feature>
<dbReference type="InterPro" id="IPR011011">
    <property type="entry name" value="Znf_FYVE_PHD"/>
</dbReference>
<feature type="compositionally biased region" description="Low complexity" evidence="18">
    <location>
        <begin position="541"/>
        <end position="561"/>
    </location>
</feature>
<protein>
    <recommendedName>
        <fullName evidence="6">RING-type E3 ubiquitin transferase</fullName>
        <ecNumber evidence="6">2.3.2.27</ecNumber>
    </recommendedName>
</protein>
<feature type="compositionally biased region" description="Polar residues" evidence="18">
    <location>
        <begin position="42"/>
        <end position="55"/>
    </location>
</feature>
<evidence type="ECO:0000256" key="3">
    <source>
        <dbReference type="ARBA" id="ARBA00004177"/>
    </source>
</evidence>
<keyword evidence="9" id="KW-0479">Metal-binding</keyword>
<comment type="catalytic activity">
    <reaction evidence="1">
        <text>S-ubiquitinyl-[E2 ubiquitin-conjugating enzyme]-L-cysteine + [acceptor protein]-L-lysine = [E2 ubiquitin-conjugating enzyme]-L-cysteine + N(6)-ubiquitinyl-[acceptor protein]-L-lysine.</text>
        <dbReference type="EC" id="2.3.2.27"/>
    </reaction>
</comment>
<evidence type="ECO:0000256" key="6">
    <source>
        <dbReference type="ARBA" id="ARBA00012483"/>
    </source>
</evidence>
<organism evidence="20 21">
    <name type="scientific">Sporothrix epigloea</name>
    <dbReference type="NCBI Taxonomy" id="1892477"/>
    <lineage>
        <taxon>Eukaryota</taxon>
        <taxon>Fungi</taxon>
        <taxon>Dikarya</taxon>
        <taxon>Ascomycota</taxon>
        <taxon>Pezizomycotina</taxon>
        <taxon>Sordariomycetes</taxon>
        <taxon>Sordariomycetidae</taxon>
        <taxon>Ophiostomatales</taxon>
        <taxon>Ophiostomataceae</taxon>
        <taxon>Sporothrix</taxon>
    </lineage>
</organism>
<evidence type="ECO:0000256" key="15">
    <source>
        <dbReference type="ARBA" id="ARBA00023228"/>
    </source>
</evidence>
<dbReference type="InterPro" id="IPR001841">
    <property type="entry name" value="Znf_RING"/>
</dbReference>
<feature type="region of interest" description="Disordered" evidence="18">
    <location>
        <begin position="406"/>
        <end position="440"/>
    </location>
</feature>
<dbReference type="SUPFAM" id="SSF57903">
    <property type="entry name" value="FYVE/PHD zinc finger"/>
    <property type="match status" value="1"/>
</dbReference>
<evidence type="ECO:0000256" key="14">
    <source>
        <dbReference type="ARBA" id="ARBA00023136"/>
    </source>
</evidence>
<dbReference type="PANTHER" id="PTHR46661:SF4">
    <property type="entry name" value="RING-TYPE DOMAIN-CONTAINING PROTEIN"/>
    <property type="match status" value="1"/>
</dbReference>
<evidence type="ECO:0000256" key="4">
    <source>
        <dbReference type="ARBA" id="ARBA00004371"/>
    </source>
</evidence>
<accession>A0ABP0D5U9</accession>
<keyword evidence="16" id="KW-0449">Lipoprotein</keyword>
<dbReference type="EC" id="2.3.2.27" evidence="6"/>
<comment type="caution">
    <text evidence="20">The sequence shown here is derived from an EMBL/GenBank/DDBJ whole genome shotgun (WGS) entry which is preliminary data.</text>
</comment>
<evidence type="ECO:0000313" key="21">
    <source>
        <dbReference type="Proteomes" id="UP001642501"/>
    </source>
</evidence>
<evidence type="ECO:0000256" key="13">
    <source>
        <dbReference type="ARBA" id="ARBA00022833"/>
    </source>
</evidence>
<evidence type="ECO:0000256" key="10">
    <source>
        <dbReference type="ARBA" id="ARBA00022753"/>
    </source>
</evidence>
<dbReference type="PROSITE" id="PS50089">
    <property type="entry name" value="ZF_RING_2"/>
    <property type="match status" value="1"/>
</dbReference>
<dbReference type="Pfam" id="PF01363">
    <property type="entry name" value="FYVE"/>
    <property type="match status" value="1"/>
</dbReference>
<evidence type="ECO:0000256" key="12">
    <source>
        <dbReference type="ARBA" id="ARBA00022786"/>
    </source>
</evidence>
<feature type="domain" description="RING-type" evidence="19">
    <location>
        <begin position="598"/>
        <end position="640"/>
    </location>
</feature>
<feature type="region of interest" description="Disordered" evidence="18">
    <location>
        <begin position="206"/>
        <end position="259"/>
    </location>
</feature>
<dbReference type="Proteomes" id="UP001642501">
    <property type="component" value="Unassembled WGS sequence"/>
</dbReference>
<evidence type="ECO:0000256" key="2">
    <source>
        <dbReference type="ARBA" id="ARBA00004170"/>
    </source>
</evidence>
<evidence type="ECO:0000256" key="17">
    <source>
        <dbReference type="PROSITE-ProRule" id="PRU00175"/>
    </source>
</evidence>
<feature type="compositionally biased region" description="Low complexity" evidence="18">
    <location>
        <begin position="135"/>
        <end position="144"/>
    </location>
</feature>
<feature type="compositionally biased region" description="Low complexity" evidence="18">
    <location>
        <begin position="156"/>
        <end position="172"/>
    </location>
</feature>
<feature type="region of interest" description="Disordered" evidence="18">
    <location>
        <begin position="1"/>
        <end position="189"/>
    </location>
</feature>
<keyword evidence="11 17" id="KW-0863">Zinc-finger</keyword>
<feature type="compositionally biased region" description="Pro residues" evidence="18">
    <location>
        <begin position="221"/>
        <end position="240"/>
    </location>
</feature>
<dbReference type="EMBL" id="CAWUOM010000005">
    <property type="protein sequence ID" value="CAK7263580.1"/>
    <property type="molecule type" value="Genomic_DNA"/>
</dbReference>
<evidence type="ECO:0000256" key="18">
    <source>
        <dbReference type="SAM" id="MobiDB-lite"/>
    </source>
</evidence>
<dbReference type="CDD" id="cd16489">
    <property type="entry name" value="mRING-CH-C4HC2H_ZNRF"/>
    <property type="match status" value="1"/>
</dbReference>
<feature type="compositionally biased region" description="Low complexity" evidence="18">
    <location>
        <begin position="11"/>
        <end position="26"/>
    </location>
</feature>
<dbReference type="InterPro" id="IPR051878">
    <property type="entry name" value="ZNRF_ubiq-protein_ligase"/>
</dbReference>
<evidence type="ECO:0000256" key="1">
    <source>
        <dbReference type="ARBA" id="ARBA00000900"/>
    </source>
</evidence>
<evidence type="ECO:0000313" key="20">
    <source>
        <dbReference type="EMBL" id="CAK7263580.1"/>
    </source>
</evidence>
<feature type="compositionally biased region" description="Low complexity" evidence="18">
    <location>
        <begin position="407"/>
        <end position="427"/>
    </location>
</feature>